<evidence type="ECO:0000313" key="1">
    <source>
        <dbReference type="EMBL" id="OIR12918.1"/>
    </source>
</evidence>
<protein>
    <recommendedName>
        <fullName evidence="2">Outer membrane protein beta-barrel domain-containing protein</fullName>
    </recommendedName>
</protein>
<evidence type="ECO:0008006" key="2">
    <source>
        <dbReference type="Google" id="ProtNLM"/>
    </source>
</evidence>
<comment type="caution">
    <text evidence="1">The sequence shown here is derived from an EMBL/GenBank/DDBJ whole genome shotgun (WGS) entry which is preliminary data.</text>
</comment>
<gene>
    <name evidence="1" type="ORF">GALL_59860</name>
</gene>
<sequence length="196" mass="22048">MKCMKKNILHSLFKFQIGLAVIVLATLITPEYSFGQFRTRFMDLHIEGLSAPAIESNTNYSTNQYGIGANLSAGGKMFNLVLEYNYNQVDITNSQTNLKTNINFSEWYMGIRYYPIRPTAIIGNTALRLTAGYLYGFDMEPNWRSLLIGGIAFSSVRNASGVSVNFVYRPETVTIKTYTFQPSYSLRIAFVLGPKA</sequence>
<name>A0A1J5TLP0_9ZZZZ</name>
<dbReference type="AlphaFoldDB" id="A0A1J5TLP0"/>
<dbReference type="EMBL" id="MLJW01000016">
    <property type="protein sequence ID" value="OIR12918.1"/>
    <property type="molecule type" value="Genomic_DNA"/>
</dbReference>
<accession>A0A1J5TLP0</accession>
<proteinExistence type="predicted"/>
<dbReference type="SUPFAM" id="SSF51126">
    <property type="entry name" value="Pectin lyase-like"/>
    <property type="match status" value="1"/>
</dbReference>
<reference evidence="1" key="1">
    <citation type="submission" date="2016-10" db="EMBL/GenBank/DDBJ databases">
        <title>Sequence of Gallionella enrichment culture.</title>
        <authorList>
            <person name="Poehlein A."/>
            <person name="Muehling M."/>
            <person name="Daniel R."/>
        </authorList>
    </citation>
    <scope>NUCLEOTIDE SEQUENCE</scope>
</reference>
<dbReference type="InterPro" id="IPR011050">
    <property type="entry name" value="Pectin_lyase_fold/virulence"/>
</dbReference>
<organism evidence="1">
    <name type="scientific">mine drainage metagenome</name>
    <dbReference type="NCBI Taxonomy" id="410659"/>
    <lineage>
        <taxon>unclassified sequences</taxon>
        <taxon>metagenomes</taxon>
        <taxon>ecological metagenomes</taxon>
    </lineage>
</organism>